<sequence length="119" mass="13565">MHEGRYRKNTPELQLAAKELRRAMTDAEQVLWKALRGRGVGGVRFRRQHPVGRFVLDFYCATAKLCIELDGDIHDEQVDRDEARSEALAAGGYRVLRFRNEEVLHSLPDVLARIAAALH</sequence>
<gene>
    <name evidence="2" type="ORF">AVDCRST_MAG68-5545</name>
</gene>
<evidence type="ECO:0000313" key="2">
    <source>
        <dbReference type="EMBL" id="CAA9371285.1"/>
    </source>
</evidence>
<reference evidence="2" key="1">
    <citation type="submission" date="2020-02" db="EMBL/GenBank/DDBJ databases">
        <authorList>
            <person name="Meier V. D."/>
        </authorList>
    </citation>
    <scope>NUCLEOTIDE SEQUENCE</scope>
    <source>
        <strain evidence="2">AVDCRST_MAG68</strain>
    </source>
</reference>
<dbReference type="PANTHER" id="PTHR38590:SF1">
    <property type="entry name" value="BLL0828 PROTEIN"/>
    <property type="match status" value="1"/>
</dbReference>
<dbReference type="CDD" id="cd01038">
    <property type="entry name" value="Endonuclease_DUF559"/>
    <property type="match status" value="1"/>
</dbReference>
<dbReference type="SUPFAM" id="SSF52980">
    <property type="entry name" value="Restriction endonuclease-like"/>
    <property type="match status" value="1"/>
</dbReference>
<accession>A0A6J4N0M0</accession>
<dbReference type="Pfam" id="PF04480">
    <property type="entry name" value="DUF559"/>
    <property type="match status" value="1"/>
</dbReference>
<dbReference type="InterPro" id="IPR007569">
    <property type="entry name" value="DUF559"/>
</dbReference>
<name>A0A6J4N0M0_9BACT</name>
<dbReference type="AlphaFoldDB" id="A0A6J4N0M0"/>
<evidence type="ECO:0000259" key="1">
    <source>
        <dbReference type="Pfam" id="PF04480"/>
    </source>
</evidence>
<dbReference type="PANTHER" id="PTHR38590">
    <property type="entry name" value="BLL0828 PROTEIN"/>
    <property type="match status" value="1"/>
</dbReference>
<dbReference type="Gene3D" id="3.40.960.10">
    <property type="entry name" value="VSR Endonuclease"/>
    <property type="match status" value="1"/>
</dbReference>
<feature type="domain" description="DUF559" evidence="1">
    <location>
        <begin position="14"/>
        <end position="118"/>
    </location>
</feature>
<dbReference type="InterPro" id="IPR047216">
    <property type="entry name" value="Endonuclease_DUF559_bact"/>
</dbReference>
<organism evidence="2">
    <name type="scientific">uncultured Gemmatimonadota bacterium</name>
    <dbReference type="NCBI Taxonomy" id="203437"/>
    <lineage>
        <taxon>Bacteria</taxon>
        <taxon>Pseudomonadati</taxon>
        <taxon>Gemmatimonadota</taxon>
        <taxon>environmental samples</taxon>
    </lineage>
</organism>
<protein>
    <recommendedName>
        <fullName evidence="1">DUF559 domain-containing protein</fullName>
    </recommendedName>
</protein>
<proteinExistence type="predicted"/>
<dbReference type="InterPro" id="IPR011335">
    <property type="entry name" value="Restrct_endonuc-II-like"/>
</dbReference>
<dbReference type="EMBL" id="CADCTW010000247">
    <property type="protein sequence ID" value="CAA9371285.1"/>
    <property type="molecule type" value="Genomic_DNA"/>
</dbReference>